<sequence>MIVNELVDESEASKHFSRSFHPMHSAGIPSRSKRCLPRASTGISYQEDGHSVAIV</sequence>
<organism evidence="1 2">
    <name type="scientific">Spirodela intermedia</name>
    <name type="common">Intermediate duckweed</name>
    <dbReference type="NCBI Taxonomy" id="51605"/>
    <lineage>
        <taxon>Eukaryota</taxon>
        <taxon>Viridiplantae</taxon>
        <taxon>Streptophyta</taxon>
        <taxon>Embryophyta</taxon>
        <taxon>Tracheophyta</taxon>
        <taxon>Spermatophyta</taxon>
        <taxon>Magnoliopsida</taxon>
        <taxon>Liliopsida</taxon>
        <taxon>Araceae</taxon>
        <taxon>Lemnoideae</taxon>
        <taxon>Spirodela</taxon>
    </lineage>
</organism>
<name>A0A7I8L9V1_SPIIN</name>
<proteinExistence type="predicted"/>
<dbReference type="Proteomes" id="UP000663760">
    <property type="component" value="Chromosome 13"/>
</dbReference>
<evidence type="ECO:0000313" key="2">
    <source>
        <dbReference type="Proteomes" id="UP000663760"/>
    </source>
</evidence>
<evidence type="ECO:0000313" key="1">
    <source>
        <dbReference type="EMBL" id="CAA7406436.1"/>
    </source>
</evidence>
<keyword evidence="2" id="KW-1185">Reference proteome</keyword>
<dbReference type="AlphaFoldDB" id="A0A7I8L9V1"/>
<reference evidence="1" key="1">
    <citation type="submission" date="2020-02" db="EMBL/GenBank/DDBJ databases">
        <authorList>
            <person name="Scholz U."/>
            <person name="Mascher M."/>
            <person name="Fiebig A."/>
        </authorList>
    </citation>
    <scope>NUCLEOTIDE SEQUENCE</scope>
</reference>
<dbReference type="EMBL" id="LR746276">
    <property type="protein sequence ID" value="CAA7406436.1"/>
    <property type="molecule type" value="Genomic_DNA"/>
</dbReference>
<gene>
    <name evidence="1" type="ORF">SI8410_13017114</name>
</gene>
<accession>A0A7I8L9V1</accession>
<protein>
    <submittedName>
        <fullName evidence="1">Uncharacterized protein</fullName>
    </submittedName>
</protein>